<evidence type="ECO:0000256" key="1">
    <source>
        <dbReference type="SAM" id="Phobius"/>
    </source>
</evidence>
<feature type="domain" description="ComEC/Rec2-related protein" evidence="2">
    <location>
        <begin position="2"/>
        <end position="111"/>
    </location>
</feature>
<keyword evidence="1" id="KW-0812">Transmembrane</keyword>
<dbReference type="EMBL" id="CSTD01000001">
    <property type="protein sequence ID" value="CPR10658.1"/>
    <property type="molecule type" value="Genomic_DNA"/>
</dbReference>
<organism evidence="3 4">
    <name type="scientific">Mycobacterium bohemicum DSM 44277</name>
    <dbReference type="NCBI Taxonomy" id="1236609"/>
    <lineage>
        <taxon>Bacteria</taxon>
        <taxon>Bacillati</taxon>
        <taxon>Actinomycetota</taxon>
        <taxon>Actinomycetes</taxon>
        <taxon>Mycobacteriales</taxon>
        <taxon>Mycobacteriaceae</taxon>
        <taxon>Mycobacterium</taxon>
    </lineage>
</organism>
<keyword evidence="1" id="KW-1133">Transmembrane helix</keyword>
<accession>A0A0U0W7F4</accession>
<name>A0A0U0W7F4_MYCBE</name>
<dbReference type="Proteomes" id="UP000198875">
    <property type="component" value="Unassembled WGS sequence"/>
</dbReference>
<feature type="transmembrane region" description="Helical" evidence="1">
    <location>
        <begin position="115"/>
        <end position="134"/>
    </location>
</feature>
<sequence>MACAAHVVTAPLVAGISGRVSLVAVGANLAVAPVIAPITVLGSAAAGLCLLWPACAQLLIRFTGPELWWVLRVARSAAGVPAATVPVPAGVGGVVVVAAVAGGVVLLWRWRWFRAAVTPVLAVLGMCALAWTIAERFGTSRGAVGPS</sequence>
<gene>
    <name evidence="3" type="ORF">BN971_01973</name>
</gene>
<proteinExistence type="predicted"/>
<protein>
    <submittedName>
        <fullName evidence="3">ComEC/Rec2-like protein</fullName>
    </submittedName>
</protein>
<evidence type="ECO:0000313" key="3">
    <source>
        <dbReference type="EMBL" id="CPR10658.1"/>
    </source>
</evidence>
<keyword evidence="1" id="KW-0472">Membrane</keyword>
<evidence type="ECO:0000313" key="4">
    <source>
        <dbReference type="Proteomes" id="UP000198875"/>
    </source>
</evidence>
<dbReference type="AlphaFoldDB" id="A0A0U0W7F4"/>
<feature type="transmembrane region" description="Helical" evidence="1">
    <location>
        <begin position="89"/>
        <end position="108"/>
    </location>
</feature>
<dbReference type="Pfam" id="PF03772">
    <property type="entry name" value="Competence"/>
    <property type="match status" value="1"/>
</dbReference>
<dbReference type="InterPro" id="IPR004477">
    <property type="entry name" value="ComEC_N"/>
</dbReference>
<evidence type="ECO:0000259" key="2">
    <source>
        <dbReference type="Pfam" id="PF03772"/>
    </source>
</evidence>
<reference evidence="3 4" key="1">
    <citation type="submission" date="2015-03" db="EMBL/GenBank/DDBJ databases">
        <authorList>
            <person name="Murphy D."/>
        </authorList>
    </citation>
    <scope>NUCLEOTIDE SEQUENCE [LARGE SCALE GENOMIC DNA]</scope>
    <source>
        <strain evidence="3 4">DSM 44277</strain>
    </source>
</reference>